<keyword evidence="3" id="KW-1185">Reference proteome</keyword>
<gene>
    <name evidence="2" type="ORF">HJG63_017027</name>
</gene>
<dbReference type="EMBL" id="JACASE010000001">
    <property type="protein sequence ID" value="KAF6507785.1"/>
    <property type="molecule type" value="Genomic_DNA"/>
</dbReference>
<feature type="compositionally biased region" description="Polar residues" evidence="1">
    <location>
        <begin position="64"/>
        <end position="73"/>
    </location>
</feature>
<feature type="compositionally biased region" description="Low complexity" evidence="1">
    <location>
        <begin position="52"/>
        <end position="61"/>
    </location>
</feature>
<evidence type="ECO:0000313" key="2">
    <source>
        <dbReference type="EMBL" id="KAF6507785.1"/>
    </source>
</evidence>
<name>A0A7J8KG57_ROUAE</name>
<accession>A0A7J8KG57</accession>
<organism evidence="2 3">
    <name type="scientific">Rousettus aegyptiacus</name>
    <name type="common">Egyptian fruit bat</name>
    <name type="synonym">Pteropus aegyptiacus</name>
    <dbReference type="NCBI Taxonomy" id="9407"/>
    <lineage>
        <taxon>Eukaryota</taxon>
        <taxon>Metazoa</taxon>
        <taxon>Chordata</taxon>
        <taxon>Craniata</taxon>
        <taxon>Vertebrata</taxon>
        <taxon>Euteleostomi</taxon>
        <taxon>Mammalia</taxon>
        <taxon>Eutheria</taxon>
        <taxon>Laurasiatheria</taxon>
        <taxon>Chiroptera</taxon>
        <taxon>Yinpterochiroptera</taxon>
        <taxon>Pteropodoidea</taxon>
        <taxon>Pteropodidae</taxon>
        <taxon>Rousettinae</taxon>
        <taxon>Rousettus</taxon>
    </lineage>
</organism>
<evidence type="ECO:0000313" key="3">
    <source>
        <dbReference type="Proteomes" id="UP000593571"/>
    </source>
</evidence>
<feature type="region of interest" description="Disordered" evidence="1">
    <location>
        <begin position="35"/>
        <end position="123"/>
    </location>
</feature>
<proteinExistence type="predicted"/>
<dbReference type="AlphaFoldDB" id="A0A7J8KG57"/>
<protein>
    <submittedName>
        <fullName evidence="2">Radial spoke head 3</fullName>
    </submittedName>
</protein>
<sequence>MNEVEKTMEHSMVGRIVLDMLIREVVDRRLTMYERKEDKQQSVQLEAGLGGAEAARGSLAGPESQDQSTSQSQRPDRDSLPRTLPEGRYTEITSSQERELVEEEEEAVSGEVRKSLGREELSQ</sequence>
<comment type="caution">
    <text evidence="2">The sequence shown here is derived from an EMBL/GenBank/DDBJ whole genome shotgun (WGS) entry which is preliminary data.</text>
</comment>
<evidence type="ECO:0000256" key="1">
    <source>
        <dbReference type="SAM" id="MobiDB-lite"/>
    </source>
</evidence>
<feature type="compositionally biased region" description="Basic and acidic residues" evidence="1">
    <location>
        <begin position="111"/>
        <end position="123"/>
    </location>
</feature>
<reference evidence="2 3" key="1">
    <citation type="journal article" date="2020" name="Nature">
        <title>Six reference-quality genomes reveal evolution of bat adaptations.</title>
        <authorList>
            <person name="Jebb D."/>
            <person name="Huang Z."/>
            <person name="Pippel M."/>
            <person name="Hughes G.M."/>
            <person name="Lavrichenko K."/>
            <person name="Devanna P."/>
            <person name="Winkler S."/>
            <person name="Jermiin L.S."/>
            <person name="Skirmuntt E.C."/>
            <person name="Katzourakis A."/>
            <person name="Burkitt-Gray L."/>
            <person name="Ray D.A."/>
            <person name="Sullivan K.A.M."/>
            <person name="Roscito J.G."/>
            <person name="Kirilenko B.M."/>
            <person name="Davalos L.M."/>
            <person name="Corthals A.P."/>
            <person name="Power M.L."/>
            <person name="Jones G."/>
            <person name="Ransome R.D."/>
            <person name="Dechmann D.K.N."/>
            <person name="Locatelli A.G."/>
            <person name="Puechmaille S.J."/>
            <person name="Fedrigo O."/>
            <person name="Jarvis E.D."/>
            <person name="Hiller M."/>
            <person name="Vernes S.C."/>
            <person name="Myers E.W."/>
            <person name="Teeling E.C."/>
        </authorList>
    </citation>
    <scope>NUCLEOTIDE SEQUENCE [LARGE SCALE GENOMIC DNA]</scope>
    <source>
        <strain evidence="2">MRouAeg1</strain>
        <tissue evidence="2">Muscle</tissue>
    </source>
</reference>
<dbReference type="Proteomes" id="UP000593571">
    <property type="component" value="Unassembled WGS sequence"/>
</dbReference>